<evidence type="ECO:0000313" key="1">
    <source>
        <dbReference type="EMBL" id="KAA6341432.1"/>
    </source>
</evidence>
<organism evidence="1">
    <name type="scientific">termite gut metagenome</name>
    <dbReference type="NCBI Taxonomy" id="433724"/>
    <lineage>
        <taxon>unclassified sequences</taxon>
        <taxon>metagenomes</taxon>
        <taxon>organismal metagenomes</taxon>
    </lineage>
</organism>
<dbReference type="EMBL" id="SNRY01000390">
    <property type="protein sequence ID" value="KAA6341432.1"/>
    <property type="molecule type" value="Genomic_DNA"/>
</dbReference>
<comment type="caution">
    <text evidence="1">The sequence shown here is derived from an EMBL/GenBank/DDBJ whole genome shotgun (WGS) entry which is preliminary data.</text>
</comment>
<feature type="non-terminal residue" evidence="1">
    <location>
        <position position="1"/>
    </location>
</feature>
<gene>
    <name evidence="1" type="ORF">EZS27_010771</name>
</gene>
<reference evidence="1" key="1">
    <citation type="submission" date="2019-03" db="EMBL/GenBank/DDBJ databases">
        <title>Single cell metagenomics reveals metabolic interactions within the superorganism composed of flagellate Streblomastix strix and complex community of Bacteroidetes bacteria on its surface.</title>
        <authorList>
            <person name="Treitli S.C."/>
            <person name="Kolisko M."/>
            <person name="Husnik F."/>
            <person name="Keeling P."/>
            <person name="Hampl V."/>
        </authorList>
    </citation>
    <scope>NUCLEOTIDE SEQUENCE</scope>
    <source>
        <strain evidence="1">STM</strain>
    </source>
</reference>
<name>A0A5J4S6K6_9ZZZZ</name>
<sequence length="103" mass="11723">VQRFFDVVHLQRILCLLQLRQTYAVACTETVEYGNAKIESQIPVQVIFQLRTKATAAKTIHCIKTCTQSGAERKLRIISALRNAYALFASFQPVLRRKNSRLG</sequence>
<dbReference type="AlphaFoldDB" id="A0A5J4S6K6"/>
<accession>A0A5J4S6K6</accession>
<proteinExistence type="predicted"/>
<protein>
    <submittedName>
        <fullName evidence="1">Uncharacterized protein</fullName>
    </submittedName>
</protein>